<dbReference type="CDD" id="cd03747">
    <property type="entry name" value="Ntn_PGA_like"/>
    <property type="match status" value="1"/>
</dbReference>
<evidence type="ECO:0000256" key="7">
    <source>
        <dbReference type="SAM" id="Phobius"/>
    </source>
</evidence>
<dbReference type="InterPro" id="IPR002692">
    <property type="entry name" value="S45"/>
</dbReference>
<feature type="active site" description="Nucleophile" evidence="4">
    <location>
        <position position="266"/>
    </location>
</feature>
<dbReference type="GO" id="GO:0016811">
    <property type="term" value="F:hydrolase activity, acting on carbon-nitrogen (but not peptide) bonds, in linear amides"/>
    <property type="evidence" value="ECO:0007669"/>
    <property type="project" value="InterPro"/>
</dbReference>
<reference evidence="8 9" key="1">
    <citation type="submission" date="2019-11" db="EMBL/GenBank/DDBJ databases">
        <title>Genome sequences of 17 halophilic strains isolated from different environments.</title>
        <authorList>
            <person name="Furrow R.E."/>
        </authorList>
    </citation>
    <scope>NUCLEOTIDE SEQUENCE [LARGE SCALE GENOMIC DNA]</scope>
    <source>
        <strain evidence="8 9">22511_23_Filter</strain>
    </source>
</reference>
<dbReference type="InterPro" id="IPR043147">
    <property type="entry name" value="Penicillin_amidase_A-knob"/>
</dbReference>
<evidence type="ECO:0000256" key="2">
    <source>
        <dbReference type="ARBA" id="ARBA00022801"/>
    </source>
</evidence>
<keyword evidence="7" id="KW-1133">Transmembrane helix</keyword>
<dbReference type="Pfam" id="PF01804">
    <property type="entry name" value="Penicil_amidase"/>
    <property type="match status" value="1"/>
</dbReference>
<dbReference type="GO" id="GO:0017000">
    <property type="term" value="P:antibiotic biosynthetic process"/>
    <property type="evidence" value="ECO:0007669"/>
    <property type="project" value="InterPro"/>
</dbReference>
<dbReference type="PANTHER" id="PTHR34218">
    <property type="entry name" value="PEPTIDASE S45 PENICILLIN AMIDASE"/>
    <property type="match status" value="1"/>
</dbReference>
<evidence type="ECO:0000313" key="8">
    <source>
        <dbReference type="EMBL" id="MYL18922.1"/>
    </source>
</evidence>
<evidence type="ECO:0000256" key="4">
    <source>
        <dbReference type="PIRSR" id="PIRSR001227-1"/>
    </source>
</evidence>
<dbReference type="Gene3D" id="1.10.439.10">
    <property type="entry name" value="Penicillin Amidohydrolase, domain 1"/>
    <property type="match status" value="1"/>
</dbReference>
<dbReference type="Gene3D" id="3.60.20.10">
    <property type="entry name" value="Glutamine Phosphoribosylpyrophosphate, subunit 1, domain 1"/>
    <property type="match status" value="1"/>
</dbReference>
<keyword evidence="3" id="KW-0865">Zymogen</keyword>
<evidence type="ECO:0000256" key="3">
    <source>
        <dbReference type="ARBA" id="ARBA00023145"/>
    </source>
</evidence>
<comment type="similarity">
    <text evidence="1">Belongs to the peptidase S45 family.</text>
</comment>
<accession>A0A845DRC7</accession>
<feature type="transmembrane region" description="Helical" evidence="7">
    <location>
        <begin position="31"/>
        <end position="52"/>
    </location>
</feature>
<name>A0A845DRC7_9BACI</name>
<dbReference type="InterPro" id="IPR023343">
    <property type="entry name" value="Penicillin_amidase_dom1"/>
</dbReference>
<dbReference type="RefSeq" id="WP_160835358.1">
    <property type="nucleotide sequence ID" value="NZ_WMET01000001.1"/>
</dbReference>
<comment type="cofactor">
    <cofactor evidence="5">
        <name>Ca(2+)</name>
        <dbReference type="ChEBI" id="CHEBI:29108"/>
    </cofactor>
    <text evidence="5">Binds 1 Ca(2+) ion per dimer.</text>
</comment>
<dbReference type="Proteomes" id="UP000460949">
    <property type="component" value="Unassembled WGS sequence"/>
</dbReference>
<dbReference type="PIRSF" id="PIRSF001227">
    <property type="entry name" value="Pen_acylase"/>
    <property type="match status" value="1"/>
</dbReference>
<feature type="compositionally biased region" description="Gly residues" evidence="6">
    <location>
        <begin position="1"/>
        <end position="11"/>
    </location>
</feature>
<protein>
    <submittedName>
        <fullName evidence="8">Penicillin acylase family protein</fullName>
    </submittedName>
</protein>
<dbReference type="PANTHER" id="PTHR34218:SF4">
    <property type="entry name" value="ACYL-HOMOSERINE LACTONE ACYLASE QUIP"/>
    <property type="match status" value="1"/>
</dbReference>
<dbReference type="GO" id="GO:0046872">
    <property type="term" value="F:metal ion binding"/>
    <property type="evidence" value="ECO:0007669"/>
    <property type="project" value="UniProtKB-KW"/>
</dbReference>
<organism evidence="8 9">
    <name type="scientific">Halobacillus litoralis</name>
    <dbReference type="NCBI Taxonomy" id="45668"/>
    <lineage>
        <taxon>Bacteria</taxon>
        <taxon>Bacillati</taxon>
        <taxon>Bacillota</taxon>
        <taxon>Bacilli</taxon>
        <taxon>Bacillales</taxon>
        <taxon>Bacillaceae</taxon>
        <taxon>Halobacillus</taxon>
    </lineage>
</organism>
<evidence type="ECO:0000256" key="5">
    <source>
        <dbReference type="PIRSR" id="PIRSR001227-2"/>
    </source>
</evidence>
<evidence type="ECO:0000256" key="1">
    <source>
        <dbReference type="ARBA" id="ARBA00006586"/>
    </source>
</evidence>
<dbReference type="InterPro" id="IPR029055">
    <property type="entry name" value="Ntn_hydrolases_N"/>
</dbReference>
<feature type="region of interest" description="Disordered" evidence="6">
    <location>
        <begin position="1"/>
        <end position="22"/>
    </location>
</feature>
<evidence type="ECO:0000313" key="9">
    <source>
        <dbReference type="Proteomes" id="UP000460949"/>
    </source>
</evidence>
<dbReference type="AlphaFoldDB" id="A0A845DRC7"/>
<keyword evidence="5" id="KW-0106">Calcium</keyword>
<sequence length="797" mass="89407">METTKGAGGLETAGKIHSDNQKPKKRWKKPVFWTMGVVLTLLLAALIFVNAYTVRSLPETEGEVSLKGLSSSVEVLRDEYGVPHIEADTLHDLFMAQGYVQAQDRLFQMELARRQASGRLSEVVGEATVEQDRYFRTLGLRRAAEKSLAVYPEETIELLEAFADGVNAYMESEPLPPEFAMMAIDPAPWTPLDSLTIGKYMAFDLGGHWERQAFHYYLLENFPEEEAYELFSGYPEGAPTVLADAEGLDMEKSFVDAVIPHEFNGSNNWVVSGSRTASGAPVLADDPHLGMATPSIWYQMNLKAPDYEVSGVIFAGIPGIILGHNPSIAWGVTNVGPDVQQLYMEKRNPDNPEEFLYEGEWEQADVMEETIQVKDGSDVQLDVLETRHGPVISEFSEGAGGDTVLSLRWTALDATAELDAILEMNQADDWESFEKGLEKFSAPAQNFVFAGKDGTIAYKANGRIPVYDDPDDALLPLRGWKAEDEWQGYIPFDELPTVINPDQGYVATANNKVVSEEYPYHISHNWAQPYRYTRIAEMLESDEAVTAADVQAMQMDVKNLQAEEFLPYLMENTKARGEVEKQALQIMEEWNLEDDRNLPQPLIFHHWMANIENELYQSSIPESIQSLFRGSAQTTDELLRKDRKGETSLWVEKAGGRSALITEAFNNTIQELEEEFGKDPSAWTWGSFHAVEFTHPLSSIGFLERFLNPGEPRAVSGSRVTVRAAGFKENGLVNHGASWRFVIDMADPEVGYHVVGPGQSGHFRSDWYHDQLEPWVEGQYHVTRLNEQEGKVLTLRP</sequence>
<dbReference type="Gene3D" id="2.30.120.10">
    <property type="match status" value="1"/>
</dbReference>
<dbReference type="Gene3D" id="1.10.1400.10">
    <property type="match status" value="1"/>
</dbReference>
<dbReference type="EMBL" id="WMET01000001">
    <property type="protein sequence ID" value="MYL18922.1"/>
    <property type="molecule type" value="Genomic_DNA"/>
</dbReference>
<dbReference type="SUPFAM" id="SSF56235">
    <property type="entry name" value="N-terminal nucleophile aminohydrolases (Ntn hydrolases)"/>
    <property type="match status" value="1"/>
</dbReference>
<keyword evidence="7" id="KW-0472">Membrane</keyword>
<evidence type="ECO:0000256" key="6">
    <source>
        <dbReference type="SAM" id="MobiDB-lite"/>
    </source>
</evidence>
<keyword evidence="7" id="KW-0812">Transmembrane</keyword>
<gene>
    <name evidence="8" type="ORF">GLW04_03410</name>
</gene>
<keyword evidence="2" id="KW-0378">Hydrolase</keyword>
<comment type="caution">
    <text evidence="8">The sequence shown here is derived from an EMBL/GenBank/DDBJ whole genome shotgun (WGS) entry which is preliminary data.</text>
</comment>
<feature type="binding site" evidence="5">
    <location>
        <position position="338"/>
    </location>
    <ligand>
        <name>Ca(2+)</name>
        <dbReference type="ChEBI" id="CHEBI:29108"/>
    </ligand>
</feature>
<dbReference type="InterPro" id="IPR043146">
    <property type="entry name" value="Penicillin_amidase_N_B-knob"/>
</dbReference>
<dbReference type="InterPro" id="IPR014395">
    <property type="entry name" value="Pen/GL7ACA/AHL_acylase"/>
</dbReference>
<keyword evidence="5" id="KW-0479">Metal-binding</keyword>
<proteinExistence type="inferred from homology"/>